<dbReference type="Gene3D" id="1.10.287.70">
    <property type="match status" value="1"/>
</dbReference>
<evidence type="ECO:0000256" key="5">
    <source>
        <dbReference type="ARBA" id="ARBA00023136"/>
    </source>
</evidence>
<dbReference type="OrthoDB" id="7739311at2759"/>
<keyword evidence="7" id="KW-0325">Glycoprotein</keyword>
<reference evidence="11 12" key="1">
    <citation type="journal article" date="2019" name="J. Hered.">
        <title>An Improved Genome Assembly for Drosophila navojoa, the Basal Species in the mojavensis Cluster.</title>
        <authorList>
            <person name="Vanderlinde T."/>
            <person name="Dupim E.G."/>
            <person name="Nazario-Yepiz N.O."/>
            <person name="Carvalho A.B."/>
        </authorList>
    </citation>
    <scope>NUCLEOTIDE SEQUENCE [LARGE SCALE GENOMIC DNA]</scope>
    <source>
        <strain evidence="11">Navoj_Jal97</strain>
        <tissue evidence="11">Whole organism</tissue>
    </source>
</reference>
<dbReference type="PANTHER" id="PTHR42643:SF37">
    <property type="entry name" value="IONOTROPIC RECEPTOR 11A-RELATED"/>
    <property type="match status" value="1"/>
</dbReference>
<feature type="chain" id="PRO_5019820231" description="Putative ionotropic receptor ligand binding domain-containing protein" evidence="9">
    <location>
        <begin position="23"/>
        <end position="622"/>
    </location>
</feature>
<keyword evidence="5 8" id="KW-0472">Membrane</keyword>
<dbReference type="Proteomes" id="UP000295192">
    <property type="component" value="Unassembled WGS sequence"/>
</dbReference>
<evidence type="ECO:0000256" key="8">
    <source>
        <dbReference type="SAM" id="Phobius"/>
    </source>
</evidence>
<dbReference type="PANTHER" id="PTHR42643">
    <property type="entry name" value="IONOTROPIC RECEPTOR 20A-RELATED"/>
    <property type="match status" value="1"/>
</dbReference>
<keyword evidence="6" id="KW-0675">Receptor</keyword>
<dbReference type="Pfam" id="PF24061">
    <property type="entry name" value="LBD_receptor"/>
    <property type="match status" value="1"/>
</dbReference>
<sequence>MRPPVGLLLLCCLCLGLRPAQLFGLPPVDRDVQRLGEATLHVARRYIATRINTLLVRQHCHNCSSLVDHQQRQLVDQLLQQLALHTSILFYRPTAFVQQPWDYTLIVVNEAEAFEQLHLNYTHPLQEREFYFLIVLMARLPESELHRSVGRMCHMALLKRIINVVVLAMTRSEDDQIALYSYRLFREHCTPGIHTYRSNLFRSDGTLVHPELFPVRFSNLSNCAFNVTGHVLPPHFMYRAPDGAALPADGALIDMHDLHGIGGELLRLLATALRFRVHLKIPLEKSEIFSTDSLSGCFAQLAAGEAEMAIGGFSGSDIRRHMFSTSSVYHQSYFIFVVRSERYRGPFGQLIRPFESVVWLCLLATLLAALLCARCLGRRLRLQHPVENLLASATGNPVPTHRVPQSSLLRHLLANWLLLTLVLRCAYQAKLFDVLRTPKQQPLPQGLAGLLDQNYTLISSGYHDFYPRRLTQLTEGTFSKRYQLLQQARRGSRLVTISLDNNLAHWQRKHRRDSRLTHIREPIYLYQLVIYFPNDTILKFSIDRKIEQLLSSGVLSHIERRYLAAPQLGDVGSNAELVTRITNDMLHGLYRGYATLMALAGLVLLLECLAGRRMRRLLDWLQ</sequence>
<dbReference type="InterPro" id="IPR052192">
    <property type="entry name" value="Insect_Ionotropic_Sensory_Rcpt"/>
</dbReference>
<dbReference type="EMBL" id="LSRL02000611">
    <property type="protein sequence ID" value="TDG40298.1"/>
    <property type="molecule type" value="Genomic_DNA"/>
</dbReference>
<name>A0A484AV65_DRONA</name>
<dbReference type="InterPro" id="IPR056198">
    <property type="entry name" value="LBD_receptor"/>
</dbReference>
<comment type="subcellular location">
    <subcellularLocation>
        <location evidence="1">Cell membrane</location>
        <topology evidence="1">Multi-pass membrane protein</topology>
    </subcellularLocation>
</comment>
<evidence type="ECO:0000256" key="3">
    <source>
        <dbReference type="ARBA" id="ARBA00022692"/>
    </source>
</evidence>
<evidence type="ECO:0000256" key="9">
    <source>
        <dbReference type="SAM" id="SignalP"/>
    </source>
</evidence>
<keyword evidence="2" id="KW-1003">Cell membrane</keyword>
<organism evidence="11 12">
    <name type="scientific">Drosophila navojoa</name>
    <name type="common">Fruit fly</name>
    <dbReference type="NCBI Taxonomy" id="7232"/>
    <lineage>
        <taxon>Eukaryota</taxon>
        <taxon>Metazoa</taxon>
        <taxon>Ecdysozoa</taxon>
        <taxon>Arthropoda</taxon>
        <taxon>Hexapoda</taxon>
        <taxon>Insecta</taxon>
        <taxon>Pterygota</taxon>
        <taxon>Neoptera</taxon>
        <taxon>Endopterygota</taxon>
        <taxon>Diptera</taxon>
        <taxon>Brachycera</taxon>
        <taxon>Muscomorpha</taxon>
        <taxon>Ephydroidea</taxon>
        <taxon>Drosophilidae</taxon>
        <taxon>Drosophila</taxon>
    </lineage>
</organism>
<gene>
    <name evidence="11" type="ORF">AWZ03_013277</name>
</gene>
<evidence type="ECO:0000256" key="6">
    <source>
        <dbReference type="ARBA" id="ARBA00023170"/>
    </source>
</evidence>
<dbReference type="SUPFAM" id="SSF53850">
    <property type="entry name" value="Periplasmic binding protein-like II"/>
    <property type="match status" value="1"/>
</dbReference>
<feature type="transmembrane region" description="Helical" evidence="8">
    <location>
        <begin position="590"/>
        <end position="610"/>
    </location>
</feature>
<dbReference type="GO" id="GO:0005886">
    <property type="term" value="C:plasma membrane"/>
    <property type="evidence" value="ECO:0007669"/>
    <property type="project" value="UniProtKB-SubCell"/>
</dbReference>
<proteinExistence type="predicted"/>
<comment type="caution">
    <text evidence="11">The sequence shown here is derived from an EMBL/GenBank/DDBJ whole genome shotgun (WGS) entry which is preliminary data.</text>
</comment>
<dbReference type="Gene3D" id="3.40.190.10">
    <property type="entry name" value="Periplasmic binding protein-like II"/>
    <property type="match status" value="1"/>
</dbReference>
<feature type="signal peptide" evidence="9">
    <location>
        <begin position="1"/>
        <end position="22"/>
    </location>
</feature>
<evidence type="ECO:0000256" key="1">
    <source>
        <dbReference type="ARBA" id="ARBA00004651"/>
    </source>
</evidence>
<evidence type="ECO:0000256" key="2">
    <source>
        <dbReference type="ARBA" id="ARBA00022475"/>
    </source>
</evidence>
<keyword evidence="9" id="KW-0732">Signal</keyword>
<keyword evidence="12" id="KW-1185">Reference proteome</keyword>
<evidence type="ECO:0000313" key="12">
    <source>
        <dbReference type="Proteomes" id="UP000295192"/>
    </source>
</evidence>
<evidence type="ECO:0000313" key="11">
    <source>
        <dbReference type="EMBL" id="TDG40298.1"/>
    </source>
</evidence>
<evidence type="ECO:0000259" key="10">
    <source>
        <dbReference type="Pfam" id="PF24061"/>
    </source>
</evidence>
<keyword evidence="3 8" id="KW-0812">Transmembrane</keyword>
<evidence type="ECO:0000256" key="7">
    <source>
        <dbReference type="ARBA" id="ARBA00023180"/>
    </source>
</evidence>
<dbReference type="AlphaFoldDB" id="A0A484AV65"/>
<evidence type="ECO:0000256" key="4">
    <source>
        <dbReference type="ARBA" id="ARBA00022989"/>
    </source>
</evidence>
<accession>A0A484AV65</accession>
<keyword evidence="4 8" id="KW-1133">Transmembrane helix</keyword>
<dbReference type="OMA" id="YQLVIYF"/>
<protein>
    <recommendedName>
        <fullName evidence="10">Putative ionotropic receptor ligand binding domain-containing protein</fullName>
    </recommendedName>
</protein>
<feature type="domain" description="Putative ionotropic receptor ligand binding" evidence="10">
    <location>
        <begin position="27"/>
        <end position="219"/>
    </location>
</feature>